<keyword evidence="6 8" id="KW-0472">Membrane</keyword>
<feature type="compositionally biased region" description="Polar residues" evidence="7">
    <location>
        <begin position="337"/>
        <end position="357"/>
    </location>
</feature>
<sequence length="569" mass="64882">MNMYTNITLPVENVSVVSGPPDVYLPHAEPTLDWPQAFQIWHWAWPLHMYLLGSWFSGLVIYTCVSLLNLRKKIRSNRYLILIDIFVLMAALLRCLYLFLDPYESTQSVPTVVSKLAYALVFPCLTGAFSYIHIMFLKITKMHFQSNRLQTEHCLLCFIIGHFSIVVVIYTIVSFAPQLKLLILIAQTVFIFWGLFLCANFIYSGFRTSQYATETQRALRELTQYSKERKLSKDSSSNMKVLRLTKPKLVIDESHYDFMTDTSSESNTVSYFNESAIDRPGGGRVQQSGTVESTFTIPSPAQENILGVEVDTRHDLTFDSRTCNSSETDSGAIAPQPISNSTKLTRKASNPTTRSLRRSSCSDAIRLVRLFHQRGYEKSNCSSTSSVFTIDDNANSHGFKAANGHINSLKAETDTIGEERGYMADTDSPIRRPKRYKHKGKHKIDHQEVQTIGDSPEHRLYQLKMGSETIMSLYRIRQGRVLHRVLKVAYFTALCGFLCCVLQIYAMFGEYGVLSTVVSPEPWPWYVFQSCARVAELGMLSTMAYITFTTGKYKRKRRGRKRNIHSEDR</sequence>
<name>A0A8J1XZV6_OWEFU</name>
<feature type="transmembrane region" description="Helical" evidence="8">
    <location>
        <begin position="485"/>
        <end position="506"/>
    </location>
</feature>
<keyword evidence="2" id="KW-0597">Phosphoprotein</keyword>
<keyword evidence="5 8" id="KW-1133">Transmembrane helix</keyword>
<evidence type="ECO:0000256" key="2">
    <source>
        <dbReference type="ARBA" id="ARBA00022553"/>
    </source>
</evidence>
<organism evidence="10 11">
    <name type="scientific">Owenia fusiformis</name>
    <name type="common">Polychaete worm</name>
    <dbReference type="NCBI Taxonomy" id="6347"/>
    <lineage>
        <taxon>Eukaryota</taxon>
        <taxon>Metazoa</taxon>
        <taxon>Spiralia</taxon>
        <taxon>Lophotrochozoa</taxon>
        <taxon>Annelida</taxon>
        <taxon>Polychaeta</taxon>
        <taxon>Sedentaria</taxon>
        <taxon>Canalipalpata</taxon>
        <taxon>Sabellida</taxon>
        <taxon>Oweniida</taxon>
        <taxon>Oweniidae</taxon>
        <taxon>Owenia</taxon>
    </lineage>
</organism>
<evidence type="ECO:0000256" key="1">
    <source>
        <dbReference type="ARBA" id="ARBA00004141"/>
    </source>
</evidence>
<proteinExistence type="predicted"/>
<evidence type="ECO:0000256" key="4">
    <source>
        <dbReference type="ARBA" id="ARBA00022729"/>
    </source>
</evidence>
<comment type="subcellular location">
    <subcellularLocation>
        <location evidence="1">Membrane</location>
        <topology evidence="1">Multi-pass membrane protein</topology>
    </subcellularLocation>
</comment>
<comment type="caution">
    <text evidence="10">The sequence shown here is derived from an EMBL/GenBank/DDBJ whole genome shotgun (WGS) entry which is preliminary data.</text>
</comment>
<dbReference type="InterPro" id="IPR052836">
    <property type="entry name" value="PRRT_domain-containing"/>
</dbReference>
<evidence type="ECO:0000256" key="3">
    <source>
        <dbReference type="ARBA" id="ARBA00022692"/>
    </source>
</evidence>
<accession>A0A8J1XZV6</accession>
<evidence type="ECO:0000256" key="7">
    <source>
        <dbReference type="SAM" id="MobiDB-lite"/>
    </source>
</evidence>
<keyword evidence="3 8" id="KW-0812">Transmembrane</keyword>
<protein>
    <recommendedName>
        <fullName evidence="9">Proline-rich transmembrane protein 3/4 domain-containing protein</fullName>
    </recommendedName>
</protein>
<feature type="transmembrane region" description="Helical" evidence="8">
    <location>
        <begin position="181"/>
        <end position="203"/>
    </location>
</feature>
<feature type="compositionally biased region" description="Basic residues" evidence="7">
    <location>
        <begin position="431"/>
        <end position="443"/>
    </location>
</feature>
<dbReference type="Pfam" id="PF25987">
    <property type="entry name" value="PRRT3"/>
    <property type="match status" value="2"/>
</dbReference>
<dbReference type="AlphaFoldDB" id="A0A8J1XZV6"/>
<evidence type="ECO:0000313" key="11">
    <source>
        <dbReference type="Proteomes" id="UP000749559"/>
    </source>
</evidence>
<feature type="region of interest" description="Disordered" evidence="7">
    <location>
        <begin position="424"/>
        <end position="443"/>
    </location>
</feature>
<gene>
    <name evidence="10" type="ORF">OFUS_LOCUS788</name>
</gene>
<dbReference type="Proteomes" id="UP000749559">
    <property type="component" value="Unassembled WGS sequence"/>
</dbReference>
<evidence type="ECO:0000256" key="8">
    <source>
        <dbReference type="SAM" id="Phobius"/>
    </source>
</evidence>
<evidence type="ECO:0000256" key="5">
    <source>
        <dbReference type="ARBA" id="ARBA00022989"/>
    </source>
</evidence>
<dbReference type="PANTHER" id="PTHR35578:SF6">
    <property type="entry name" value="PROLINE-RICH TRANSMEMBRANE PROTEIN 4"/>
    <property type="match status" value="1"/>
</dbReference>
<dbReference type="InterPro" id="IPR059081">
    <property type="entry name" value="PRRT3-4"/>
</dbReference>
<feature type="region of interest" description="Disordered" evidence="7">
    <location>
        <begin position="322"/>
        <end position="357"/>
    </location>
</feature>
<keyword evidence="4" id="KW-0732">Signal</keyword>
<evidence type="ECO:0000259" key="9">
    <source>
        <dbReference type="Pfam" id="PF25987"/>
    </source>
</evidence>
<feature type="domain" description="Proline-rich transmembrane protein 3/4" evidence="9">
    <location>
        <begin position="26"/>
        <end position="232"/>
    </location>
</feature>
<keyword evidence="11" id="KW-1185">Reference proteome</keyword>
<reference evidence="10" key="1">
    <citation type="submission" date="2022-03" db="EMBL/GenBank/DDBJ databases">
        <authorList>
            <person name="Martin C."/>
        </authorList>
    </citation>
    <scope>NUCLEOTIDE SEQUENCE</scope>
</reference>
<feature type="transmembrane region" description="Helical" evidence="8">
    <location>
        <begin position="80"/>
        <end position="100"/>
    </location>
</feature>
<feature type="transmembrane region" description="Helical" evidence="8">
    <location>
        <begin position="112"/>
        <end position="134"/>
    </location>
</feature>
<dbReference type="OrthoDB" id="10066605at2759"/>
<evidence type="ECO:0000313" key="10">
    <source>
        <dbReference type="EMBL" id="CAH1773149.1"/>
    </source>
</evidence>
<dbReference type="PANTHER" id="PTHR35578">
    <property type="entry name" value="PROLINE-RICH TRANSMEMBRANE PROTEIN 4-RELATED"/>
    <property type="match status" value="1"/>
</dbReference>
<dbReference type="EMBL" id="CAIIXF020000001">
    <property type="protein sequence ID" value="CAH1773149.1"/>
    <property type="molecule type" value="Genomic_DNA"/>
</dbReference>
<feature type="transmembrane region" description="Helical" evidence="8">
    <location>
        <begin position="47"/>
        <end position="68"/>
    </location>
</feature>
<feature type="transmembrane region" description="Helical" evidence="8">
    <location>
        <begin position="526"/>
        <end position="548"/>
    </location>
</feature>
<evidence type="ECO:0000256" key="6">
    <source>
        <dbReference type="ARBA" id="ARBA00023136"/>
    </source>
</evidence>
<feature type="transmembrane region" description="Helical" evidence="8">
    <location>
        <begin position="155"/>
        <end position="175"/>
    </location>
</feature>
<feature type="domain" description="Proline-rich transmembrane protein 3/4" evidence="9">
    <location>
        <begin position="472"/>
        <end position="558"/>
    </location>
</feature>